<proteinExistence type="predicted"/>
<feature type="signal peptide" evidence="1">
    <location>
        <begin position="1"/>
        <end position="18"/>
    </location>
</feature>
<dbReference type="Gene3D" id="3.40.50.1110">
    <property type="entry name" value="SGNH hydrolase"/>
    <property type="match status" value="1"/>
</dbReference>
<organism evidence="3 4">
    <name type="scientific">Marivivens niveibacter</name>
    <dbReference type="NCBI Taxonomy" id="1930667"/>
    <lineage>
        <taxon>Bacteria</taxon>
        <taxon>Pseudomonadati</taxon>
        <taxon>Pseudomonadota</taxon>
        <taxon>Alphaproteobacteria</taxon>
        <taxon>Rhodobacterales</taxon>
        <taxon>Paracoccaceae</taxon>
        <taxon>Marivivens group</taxon>
        <taxon>Marivivens</taxon>
    </lineage>
</organism>
<evidence type="ECO:0000256" key="1">
    <source>
        <dbReference type="SAM" id="SignalP"/>
    </source>
</evidence>
<reference evidence="3 4" key="1">
    <citation type="submission" date="2016-12" db="EMBL/GenBank/DDBJ databases">
        <title>The draft genome sequence of HSLHS2.</title>
        <authorList>
            <person name="Hu D."/>
            <person name="Wang L."/>
            <person name="Shao Z."/>
        </authorList>
    </citation>
    <scope>NUCLEOTIDE SEQUENCE [LARGE SCALE GENOMIC DNA]</scope>
    <source>
        <strain evidence="3">MCCC 1A06712</strain>
    </source>
</reference>
<dbReference type="Pfam" id="PF13472">
    <property type="entry name" value="Lipase_GDSL_2"/>
    <property type="match status" value="1"/>
</dbReference>
<dbReference type="Proteomes" id="UP000194664">
    <property type="component" value="Unassembled WGS sequence"/>
</dbReference>
<comment type="caution">
    <text evidence="3">The sequence shown here is derived from an EMBL/GenBank/DDBJ whole genome shotgun (WGS) entry which is preliminary data.</text>
</comment>
<evidence type="ECO:0000259" key="2">
    <source>
        <dbReference type="Pfam" id="PF13472"/>
    </source>
</evidence>
<dbReference type="InterPro" id="IPR051532">
    <property type="entry name" value="Ester_Hydrolysis_Enzymes"/>
</dbReference>
<dbReference type="AlphaFoldDB" id="A0A251WV55"/>
<feature type="domain" description="SGNH hydrolase-type esterase" evidence="2">
    <location>
        <begin position="25"/>
        <end position="191"/>
    </location>
</feature>
<dbReference type="SUPFAM" id="SSF52266">
    <property type="entry name" value="SGNH hydrolase"/>
    <property type="match status" value="1"/>
</dbReference>
<name>A0A251WV55_9RHOB</name>
<gene>
    <name evidence="3" type="ORF">BVC71_14190</name>
</gene>
<dbReference type="InterPro" id="IPR036514">
    <property type="entry name" value="SGNH_hydro_sf"/>
</dbReference>
<dbReference type="InterPro" id="IPR013830">
    <property type="entry name" value="SGNH_hydro"/>
</dbReference>
<keyword evidence="4" id="KW-1185">Reference proteome</keyword>
<sequence>MVRNAIAAVVLLAGAAQAQTVTIAALGDSLTQGYGLPVDDGFVPQLEQWLSDQGADVAVLNAGVSGDTTAGGLSRVGWTLSPDVDAMIVTLGGNDLLRGIDPAVSRANLDGIMQAAQDAQIPVLLVGMQASNNYGPDYKAAFDSMYPELASEYDALYYPSFLGPLVEEGDVAAARAFFQPDGIHPNSEGVAVIVDAMGPTVLDLIDKVDE</sequence>
<accession>A0A251WV55</accession>
<dbReference type="PANTHER" id="PTHR30383">
    <property type="entry name" value="THIOESTERASE 1/PROTEASE 1/LYSOPHOSPHOLIPASE L1"/>
    <property type="match status" value="1"/>
</dbReference>
<dbReference type="RefSeq" id="WP_420845608.1">
    <property type="nucleotide sequence ID" value="NZ_MSPP01000006.1"/>
</dbReference>
<keyword evidence="1" id="KW-0732">Signal</keyword>
<dbReference type="CDD" id="cd01822">
    <property type="entry name" value="Lysophospholipase_L1_like"/>
    <property type="match status" value="1"/>
</dbReference>
<dbReference type="PANTHER" id="PTHR30383:SF24">
    <property type="entry name" value="THIOESTERASE 1_PROTEASE 1_LYSOPHOSPHOLIPASE L1"/>
    <property type="match status" value="1"/>
</dbReference>
<evidence type="ECO:0000313" key="4">
    <source>
        <dbReference type="Proteomes" id="UP000194664"/>
    </source>
</evidence>
<evidence type="ECO:0000313" key="3">
    <source>
        <dbReference type="EMBL" id="OUD08370.1"/>
    </source>
</evidence>
<feature type="chain" id="PRO_5013281727" evidence="1">
    <location>
        <begin position="19"/>
        <end position="210"/>
    </location>
</feature>
<dbReference type="GO" id="GO:0004622">
    <property type="term" value="F:phosphatidylcholine lysophospholipase activity"/>
    <property type="evidence" value="ECO:0007669"/>
    <property type="project" value="TreeGrafter"/>
</dbReference>
<protein>
    <submittedName>
        <fullName evidence="3">Arylesterase</fullName>
    </submittedName>
</protein>
<dbReference type="EMBL" id="MSPP01000006">
    <property type="protein sequence ID" value="OUD08370.1"/>
    <property type="molecule type" value="Genomic_DNA"/>
</dbReference>